<dbReference type="AlphaFoldDB" id="A0AB40BIP3"/>
<dbReference type="InterPro" id="IPR054722">
    <property type="entry name" value="PolX-like_BBD"/>
</dbReference>
<feature type="region of interest" description="Disordered" evidence="1">
    <location>
        <begin position="79"/>
        <end position="102"/>
    </location>
</feature>
<evidence type="ECO:0000259" key="2">
    <source>
        <dbReference type="Pfam" id="PF22936"/>
    </source>
</evidence>
<accession>A0AB40BIP3</accession>
<evidence type="ECO:0000313" key="4">
    <source>
        <dbReference type="RefSeq" id="XP_039126920.1"/>
    </source>
</evidence>
<reference evidence="4" key="1">
    <citation type="submission" date="2025-08" db="UniProtKB">
        <authorList>
            <consortium name="RefSeq"/>
        </authorList>
    </citation>
    <scope>IDENTIFICATION</scope>
</reference>
<name>A0AB40BIP3_DIOCR</name>
<feature type="domain" description="Retrovirus-related Pol polyprotein from transposon TNT 1-94-like beta-barrel" evidence="2">
    <location>
        <begin position="152"/>
        <end position="231"/>
    </location>
</feature>
<dbReference type="GeneID" id="120263066"/>
<gene>
    <name evidence="4" type="primary">LOC120263066</name>
</gene>
<protein>
    <submittedName>
        <fullName evidence="4">Uncharacterized protein LOC120263066</fullName>
    </submittedName>
</protein>
<sequence>MGDDEGVQEYISWVITITKQIKALGDKLKDLEVAVAIEESKEISKLTLNDLCGTIQAHEVRVNRAAGKTVEKALHVKSEHPITNHSKGGGARSSWGDGRGHGRSFKFGHMKAECKAKVKQPEKGANLAEEENNAENLFMASSSTGDQPSSVWLIDFRCSKHMTGNRLLFSNLDESVKVTVRLGDDKEMKVCGVRTMNVKTKSGTEKRLHGVQYVPGLAHNLLSVGVIAHQGILSDV</sequence>
<organism evidence="3 4">
    <name type="scientific">Dioscorea cayennensis subsp. rotundata</name>
    <name type="common">White Guinea yam</name>
    <name type="synonym">Dioscorea rotundata</name>
    <dbReference type="NCBI Taxonomy" id="55577"/>
    <lineage>
        <taxon>Eukaryota</taxon>
        <taxon>Viridiplantae</taxon>
        <taxon>Streptophyta</taxon>
        <taxon>Embryophyta</taxon>
        <taxon>Tracheophyta</taxon>
        <taxon>Spermatophyta</taxon>
        <taxon>Magnoliopsida</taxon>
        <taxon>Liliopsida</taxon>
        <taxon>Dioscoreales</taxon>
        <taxon>Dioscoreaceae</taxon>
        <taxon>Dioscorea</taxon>
    </lineage>
</organism>
<evidence type="ECO:0000313" key="3">
    <source>
        <dbReference type="Proteomes" id="UP001515500"/>
    </source>
</evidence>
<dbReference type="Pfam" id="PF22936">
    <property type="entry name" value="Pol_BBD"/>
    <property type="match status" value="1"/>
</dbReference>
<evidence type="ECO:0000256" key="1">
    <source>
        <dbReference type="SAM" id="MobiDB-lite"/>
    </source>
</evidence>
<keyword evidence="3" id="KW-1185">Reference proteome</keyword>
<proteinExistence type="predicted"/>
<dbReference type="RefSeq" id="XP_039126920.1">
    <property type="nucleotide sequence ID" value="XM_039270986.1"/>
</dbReference>
<dbReference type="Proteomes" id="UP001515500">
    <property type="component" value="Chromosome 6"/>
</dbReference>